<feature type="domain" description="SHOCT" evidence="6">
    <location>
        <begin position="85"/>
        <end position="111"/>
    </location>
</feature>
<sequence length="115" mass="13369">MFQHNKNRKIAAALAFSGILLPGLHKFYLGQYRWGFVYLLLSGTPISRVASALEGLWYLFHDHEEFSQRWGFSVARASQVGELAEALRQLEALRQEGLISEYEFEQKRRHLVNQM</sequence>
<protein>
    <submittedName>
        <fullName evidence="7">NINE protein</fullName>
    </submittedName>
</protein>
<evidence type="ECO:0000313" key="8">
    <source>
        <dbReference type="Proteomes" id="UP000707356"/>
    </source>
</evidence>
<comment type="caution">
    <text evidence="7">The sequence shown here is derived from an EMBL/GenBank/DDBJ whole genome shotgun (WGS) entry which is preliminary data.</text>
</comment>
<proteinExistence type="predicted"/>
<dbReference type="Pfam" id="PF05154">
    <property type="entry name" value="TM2"/>
    <property type="match status" value="1"/>
</dbReference>
<dbReference type="Proteomes" id="UP000707356">
    <property type="component" value="Unassembled WGS sequence"/>
</dbReference>
<dbReference type="GO" id="GO:0016020">
    <property type="term" value="C:membrane"/>
    <property type="evidence" value="ECO:0007669"/>
    <property type="project" value="UniProtKB-SubCell"/>
</dbReference>
<evidence type="ECO:0000259" key="6">
    <source>
        <dbReference type="Pfam" id="PF09851"/>
    </source>
</evidence>
<name>A0A951P6I1_9CYAN</name>
<dbReference type="AlphaFoldDB" id="A0A951P6I1"/>
<evidence type="ECO:0000256" key="1">
    <source>
        <dbReference type="ARBA" id="ARBA00004141"/>
    </source>
</evidence>
<accession>A0A951P6I1</accession>
<gene>
    <name evidence="7" type="ORF">KME07_00390</name>
</gene>
<dbReference type="EMBL" id="JAHHHV010000002">
    <property type="protein sequence ID" value="MBW4463886.1"/>
    <property type="molecule type" value="Genomic_DNA"/>
</dbReference>
<evidence type="ECO:0000256" key="2">
    <source>
        <dbReference type="ARBA" id="ARBA00022692"/>
    </source>
</evidence>
<dbReference type="InterPro" id="IPR018649">
    <property type="entry name" value="SHOCT"/>
</dbReference>
<dbReference type="Pfam" id="PF09851">
    <property type="entry name" value="SHOCT"/>
    <property type="match status" value="1"/>
</dbReference>
<comment type="subcellular location">
    <subcellularLocation>
        <location evidence="1">Membrane</location>
        <topology evidence="1">Multi-pass membrane protein</topology>
    </subcellularLocation>
</comment>
<evidence type="ECO:0000256" key="4">
    <source>
        <dbReference type="ARBA" id="ARBA00023136"/>
    </source>
</evidence>
<evidence type="ECO:0000313" key="7">
    <source>
        <dbReference type="EMBL" id="MBW4463886.1"/>
    </source>
</evidence>
<reference evidence="7" key="1">
    <citation type="submission" date="2021-05" db="EMBL/GenBank/DDBJ databases">
        <authorList>
            <person name="Pietrasiak N."/>
            <person name="Ward R."/>
            <person name="Stajich J.E."/>
            <person name="Kurbessoian T."/>
        </authorList>
    </citation>
    <scope>NUCLEOTIDE SEQUENCE</scope>
    <source>
        <strain evidence="7">GSE-TBD4-15B</strain>
    </source>
</reference>
<keyword evidence="2" id="KW-0812">Transmembrane</keyword>
<feature type="domain" description="TM2" evidence="5">
    <location>
        <begin position="5"/>
        <end position="45"/>
    </location>
</feature>
<evidence type="ECO:0000259" key="5">
    <source>
        <dbReference type="Pfam" id="PF05154"/>
    </source>
</evidence>
<keyword evidence="3" id="KW-1133">Transmembrane helix</keyword>
<organism evidence="7 8">
    <name type="scientific">Pegethrix bostrychoides GSE-TBD4-15B</name>
    <dbReference type="NCBI Taxonomy" id="2839662"/>
    <lineage>
        <taxon>Bacteria</taxon>
        <taxon>Bacillati</taxon>
        <taxon>Cyanobacteriota</taxon>
        <taxon>Cyanophyceae</taxon>
        <taxon>Oculatellales</taxon>
        <taxon>Oculatellaceae</taxon>
        <taxon>Pegethrix</taxon>
    </lineage>
</organism>
<reference evidence="7" key="2">
    <citation type="journal article" date="2022" name="Microbiol. Resour. Announc.">
        <title>Metagenome Sequencing to Explore Phylogenomics of Terrestrial Cyanobacteria.</title>
        <authorList>
            <person name="Ward R.D."/>
            <person name="Stajich J.E."/>
            <person name="Johansen J.R."/>
            <person name="Huntemann M."/>
            <person name="Clum A."/>
            <person name="Foster B."/>
            <person name="Foster B."/>
            <person name="Roux S."/>
            <person name="Palaniappan K."/>
            <person name="Varghese N."/>
            <person name="Mukherjee S."/>
            <person name="Reddy T.B.K."/>
            <person name="Daum C."/>
            <person name="Copeland A."/>
            <person name="Chen I.A."/>
            <person name="Ivanova N.N."/>
            <person name="Kyrpides N.C."/>
            <person name="Shapiro N."/>
            <person name="Eloe-Fadrosh E.A."/>
            <person name="Pietrasiak N."/>
        </authorList>
    </citation>
    <scope>NUCLEOTIDE SEQUENCE</scope>
    <source>
        <strain evidence="7">GSE-TBD4-15B</strain>
    </source>
</reference>
<dbReference type="InterPro" id="IPR007829">
    <property type="entry name" value="TM2"/>
</dbReference>
<keyword evidence="4" id="KW-0472">Membrane</keyword>
<evidence type="ECO:0000256" key="3">
    <source>
        <dbReference type="ARBA" id="ARBA00022989"/>
    </source>
</evidence>